<keyword evidence="2" id="KW-1185">Reference proteome</keyword>
<organism evidence="1 2">
    <name type="scientific">Scopulibacillus darangshiensis</name>
    <dbReference type="NCBI Taxonomy" id="442528"/>
    <lineage>
        <taxon>Bacteria</taxon>
        <taxon>Bacillati</taxon>
        <taxon>Bacillota</taxon>
        <taxon>Bacilli</taxon>
        <taxon>Bacillales</taxon>
        <taxon>Sporolactobacillaceae</taxon>
        <taxon>Scopulibacillus</taxon>
    </lineage>
</organism>
<dbReference type="EMBL" id="SLXK01000015">
    <property type="protein sequence ID" value="TCP28779.1"/>
    <property type="molecule type" value="Genomic_DNA"/>
</dbReference>
<sequence>MRNMSTSKLLDSLRLQKKALEQLIEYAETEEDKGAYMLALKRTEIALEQYE</sequence>
<dbReference type="RefSeq" id="WP_165886913.1">
    <property type="nucleotide sequence ID" value="NZ_SLXK01000015.1"/>
</dbReference>
<comment type="caution">
    <text evidence="1">The sequence shown here is derived from an EMBL/GenBank/DDBJ whole genome shotgun (WGS) entry which is preliminary data.</text>
</comment>
<dbReference type="Proteomes" id="UP000295416">
    <property type="component" value="Unassembled WGS sequence"/>
</dbReference>
<dbReference type="AlphaFoldDB" id="A0A4R2P235"/>
<accession>A0A4R2P235</accession>
<gene>
    <name evidence="1" type="ORF">EV207_1154</name>
</gene>
<name>A0A4R2P235_9BACL</name>
<evidence type="ECO:0000313" key="1">
    <source>
        <dbReference type="EMBL" id="TCP28779.1"/>
    </source>
</evidence>
<evidence type="ECO:0000313" key="2">
    <source>
        <dbReference type="Proteomes" id="UP000295416"/>
    </source>
</evidence>
<protein>
    <submittedName>
        <fullName evidence="1">Uncharacterized protein</fullName>
    </submittedName>
</protein>
<reference evidence="1 2" key="1">
    <citation type="submission" date="2019-03" db="EMBL/GenBank/DDBJ databases">
        <title>Genomic Encyclopedia of Type Strains, Phase IV (KMG-IV): sequencing the most valuable type-strain genomes for metagenomic binning, comparative biology and taxonomic classification.</title>
        <authorList>
            <person name="Goeker M."/>
        </authorList>
    </citation>
    <scope>NUCLEOTIDE SEQUENCE [LARGE SCALE GENOMIC DNA]</scope>
    <source>
        <strain evidence="1 2">DSM 19377</strain>
    </source>
</reference>
<proteinExistence type="predicted"/>